<sequence>MNRPLSTEYPASSQMAHYIALVPDSNVLEVLHHQYEEVLHRYESLLLPEQADFRYAEGKWSIKEMLGHMIDTERIFSYRALAIARGETQKLPGFEQDEYMAVAQFSRQPLEDLLQQYQFLRKGNLLLFRSFSEEDLSRMGTSSGSPLSSRALIFMIAGHEQHHLNILTERYQLG</sequence>
<reference evidence="3" key="1">
    <citation type="submission" date="2018-02" db="EMBL/GenBank/DDBJ databases">
        <title>Genome sequencing of Solimonas sp. HR-BB.</title>
        <authorList>
            <person name="Lee Y."/>
            <person name="Jeon C.O."/>
        </authorList>
    </citation>
    <scope>NUCLEOTIDE SEQUENCE [LARGE SCALE GENOMIC DNA]</scope>
    <source>
        <strain evidence="3">HR-U</strain>
    </source>
</reference>
<dbReference type="EMBL" id="PTRA01000001">
    <property type="protein sequence ID" value="PQA58844.1"/>
    <property type="molecule type" value="Genomic_DNA"/>
</dbReference>
<dbReference type="SUPFAM" id="SSF109854">
    <property type="entry name" value="DinB/YfiT-like putative metalloenzymes"/>
    <property type="match status" value="1"/>
</dbReference>
<dbReference type="InterPro" id="IPR024775">
    <property type="entry name" value="DinB-like"/>
</dbReference>
<dbReference type="OrthoDB" id="9793216at2"/>
<evidence type="ECO:0000313" key="2">
    <source>
        <dbReference type="EMBL" id="PQA58844.1"/>
    </source>
</evidence>
<keyword evidence="3" id="KW-1185">Reference proteome</keyword>
<accession>A0A2S7IM86</accession>
<feature type="domain" description="DinB-like" evidence="1">
    <location>
        <begin position="35"/>
        <end position="166"/>
    </location>
</feature>
<protein>
    <recommendedName>
        <fullName evidence="1">DinB-like domain-containing protein</fullName>
    </recommendedName>
</protein>
<gene>
    <name evidence="2" type="ORF">C5O19_04065</name>
</gene>
<dbReference type="Gene3D" id="1.20.120.450">
    <property type="entry name" value="dinb family like domain"/>
    <property type="match status" value="1"/>
</dbReference>
<proteinExistence type="predicted"/>
<evidence type="ECO:0000313" key="3">
    <source>
        <dbReference type="Proteomes" id="UP000239590"/>
    </source>
</evidence>
<organism evidence="2 3">
    <name type="scientific">Siphonobacter curvatus</name>
    <dbReference type="NCBI Taxonomy" id="2094562"/>
    <lineage>
        <taxon>Bacteria</taxon>
        <taxon>Pseudomonadati</taxon>
        <taxon>Bacteroidota</taxon>
        <taxon>Cytophagia</taxon>
        <taxon>Cytophagales</taxon>
        <taxon>Cytophagaceae</taxon>
        <taxon>Siphonobacter</taxon>
    </lineage>
</organism>
<evidence type="ECO:0000259" key="1">
    <source>
        <dbReference type="Pfam" id="PF12867"/>
    </source>
</evidence>
<dbReference type="AlphaFoldDB" id="A0A2S7IM86"/>
<dbReference type="Proteomes" id="UP000239590">
    <property type="component" value="Unassembled WGS sequence"/>
</dbReference>
<dbReference type="Pfam" id="PF12867">
    <property type="entry name" value="DinB_2"/>
    <property type="match status" value="1"/>
</dbReference>
<comment type="caution">
    <text evidence="2">The sequence shown here is derived from an EMBL/GenBank/DDBJ whole genome shotgun (WGS) entry which is preliminary data.</text>
</comment>
<name>A0A2S7IM86_9BACT</name>
<dbReference type="InterPro" id="IPR034660">
    <property type="entry name" value="DinB/YfiT-like"/>
</dbReference>